<dbReference type="EMBL" id="KN720438">
    <property type="protein sequence ID" value="KJH39802.1"/>
    <property type="molecule type" value="Genomic_DNA"/>
</dbReference>
<reference evidence="3" key="2">
    <citation type="journal article" date="2016" name="Sci. Rep.">
        <title>Dictyocaulus viviparus genome, variome and transcriptome elucidate lungworm biology and support future intervention.</title>
        <authorList>
            <person name="McNulty S.N."/>
            <person name="Strube C."/>
            <person name="Rosa B.A."/>
            <person name="Martin J.C."/>
            <person name="Tyagi R."/>
            <person name="Choi Y.J."/>
            <person name="Wang Q."/>
            <person name="Hallsworth Pepin K."/>
            <person name="Zhang X."/>
            <person name="Ozersky P."/>
            <person name="Wilson R.K."/>
            <person name="Sternberg P.W."/>
            <person name="Gasser R.B."/>
            <person name="Mitreva M."/>
        </authorList>
    </citation>
    <scope>NUCLEOTIDE SEQUENCE [LARGE SCALE GENOMIC DNA]</scope>
    <source>
        <strain evidence="3">HannoverDv2000</strain>
    </source>
</reference>
<proteinExistence type="predicted"/>
<name>A0A0D8X7P7_DICVI</name>
<sequence length="146" mass="16504">MPSSDGTTLATQRLTRTPGRRTPRPPRDSSPHSIHTSLPPRHWLTGARHGTRWHSSNFAAIPASCFKRTSAMRSNLVDLFRCNVQESCKMVYKGKGEHYCGLLPTVTTRLPHPLRERDECMAETIKIQKNSVKNVNKKELISEVTI</sequence>
<keyword evidence="3" id="KW-1185">Reference proteome</keyword>
<evidence type="ECO:0000313" key="3">
    <source>
        <dbReference type="Proteomes" id="UP000053766"/>
    </source>
</evidence>
<evidence type="ECO:0000256" key="1">
    <source>
        <dbReference type="SAM" id="MobiDB-lite"/>
    </source>
</evidence>
<evidence type="ECO:0000313" key="2">
    <source>
        <dbReference type="EMBL" id="KJH39802.1"/>
    </source>
</evidence>
<gene>
    <name evidence="2" type="ORF">DICVIV_14309</name>
</gene>
<dbReference type="AlphaFoldDB" id="A0A0D8X7P7"/>
<accession>A0A0D8X7P7</accession>
<dbReference type="Proteomes" id="UP000053766">
    <property type="component" value="Unassembled WGS sequence"/>
</dbReference>
<organism evidence="2 3">
    <name type="scientific">Dictyocaulus viviparus</name>
    <name type="common">Bovine lungworm</name>
    <dbReference type="NCBI Taxonomy" id="29172"/>
    <lineage>
        <taxon>Eukaryota</taxon>
        <taxon>Metazoa</taxon>
        <taxon>Ecdysozoa</taxon>
        <taxon>Nematoda</taxon>
        <taxon>Chromadorea</taxon>
        <taxon>Rhabditida</taxon>
        <taxon>Rhabditina</taxon>
        <taxon>Rhabditomorpha</taxon>
        <taxon>Strongyloidea</taxon>
        <taxon>Metastrongylidae</taxon>
        <taxon>Dictyocaulus</taxon>
    </lineage>
</organism>
<reference evidence="2 3" key="1">
    <citation type="submission" date="2013-11" db="EMBL/GenBank/DDBJ databases">
        <title>Draft genome of the bovine lungworm Dictyocaulus viviparus.</title>
        <authorList>
            <person name="Mitreva M."/>
        </authorList>
    </citation>
    <scope>NUCLEOTIDE SEQUENCE [LARGE SCALE GENOMIC DNA]</scope>
    <source>
        <strain evidence="2 3">HannoverDv2000</strain>
    </source>
</reference>
<protein>
    <submittedName>
        <fullName evidence="2">Uncharacterized protein</fullName>
    </submittedName>
</protein>
<feature type="region of interest" description="Disordered" evidence="1">
    <location>
        <begin position="1"/>
        <end position="46"/>
    </location>
</feature>
<feature type="compositionally biased region" description="Polar residues" evidence="1">
    <location>
        <begin position="1"/>
        <end position="10"/>
    </location>
</feature>